<evidence type="ECO:0008006" key="4">
    <source>
        <dbReference type="Google" id="ProtNLM"/>
    </source>
</evidence>
<dbReference type="AlphaFoldDB" id="A0A191ZHP6"/>
<proteinExistence type="predicted"/>
<protein>
    <recommendedName>
        <fullName evidence="4">Cytochrome c domain-containing protein</fullName>
    </recommendedName>
</protein>
<sequence length="110" mass="12365">MNQTALSHRRTVPIYLVASLALGLAFAQPASADQHDPNWGASLHEAECAGCHKTPHNAAFYESRRGKKLKSRASVFTMVQSCANYFNIAWFDEEVDAVTSYLNTKYYKYD</sequence>
<dbReference type="GO" id="GO:0020037">
    <property type="term" value="F:heme binding"/>
    <property type="evidence" value="ECO:0007669"/>
    <property type="project" value="InterPro"/>
</dbReference>
<dbReference type="OrthoDB" id="9796294at2"/>
<dbReference type="SUPFAM" id="SSF46626">
    <property type="entry name" value="Cytochrome c"/>
    <property type="match status" value="1"/>
</dbReference>
<keyword evidence="1" id="KW-0732">Signal</keyword>
<accession>A0A191ZHP6</accession>
<organism evidence="2 3">
    <name type="scientific">Halothiobacillus diazotrophicus</name>
    <dbReference type="NCBI Taxonomy" id="1860122"/>
    <lineage>
        <taxon>Bacteria</taxon>
        <taxon>Pseudomonadati</taxon>
        <taxon>Pseudomonadota</taxon>
        <taxon>Gammaproteobacteria</taxon>
        <taxon>Chromatiales</taxon>
        <taxon>Halothiobacillaceae</taxon>
        <taxon>Halothiobacillus</taxon>
    </lineage>
</organism>
<dbReference type="GO" id="GO:0009055">
    <property type="term" value="F:electron transfer activity"/>
    <property type="evidence" value="ECO:0007669"/>
    <property type="project" value="InterPro"/>
</dbReference>
<reference evidence="2 3" key="1">
    <citation type="submission" date="2016-06" db="EMBL/GenBank/DDBJ databases">
        <title>Insight into the functional genes involving in sulfur oxidation in Pearl River water.</title>
        <authorList>
            <person name="Luo J."/>
            <person name="Tan X."/>
            <person name="Lin W."/>
        </authorList>
    </citation>
    <scope>NUCLEOTIDE SEQUENCE [LARGE SCALE GENOMIC DNA]</scope>
    <source>
        <strain evidence="2 3">LS2</strain>
    </source>
</reference>
<feature type="signal peptide" evidence="1">
    <location>
        <begin position="1"/>
        <end position="32"/>
    </location>
</feature>
<dbReference type="STRING" id="1860122.A9404_08230"/>
<name>A0A191ZHP6_9GAMM</name>
<gene>
    <name evidence="2" type="ORF">A9404_08230</name>
</gene>
<dbReference type="Proteomes" id="UP000078596">
    <property type="component" value="Chromosome"/>
</dbReference>
<dbReference type="InterPro" id="IPR036909">
    <property type="entry name" value="Cyt_c-like_dom_sf"/>
</dbReference>
<dbReference type="RefSeq" id="WP_066100088.1">
    <property type="nucleotide sequence ID" value="NZ_CP016027.1"/>
</dbReference>
<dbReference type="EMBL" id="CP016027">
    <property type="protein sequence ID" value="ANJ67368.1"/>
    <property type="molecule type" value="Genomic_DNA"/>
</dbReference>
<evidence type="ECO:0000313" key="2">
    <source>
        <dbReference type="EMBL" id="ANJ67368.1"/>
    </source>
</evidence>
<dbReference type="KEGG" id="haz:A9404_08230"/>
<evidence type="ECO:0000256" key="1">
    <source>
        <dbReference type="SAM" id="SignalP"/>
    </source>
</evidence>
<keyword evidence="3" id="KW-1185">Reference proteome</keyword>
<evidence type="ECO:0000313" key="3">
    <source>
        <dbReference type="Proteomes" id="UP000078596"/>
    </source>
</evidence>
<feature type="chain" id="PRO_5008250420" description="Cytochrome c domain-containing protein" evidence="1">
    <location>
        <begin position="33"/>
        <end position="110"/>
    </location>
</feature>